<protein>
    <submittedName>
        <fullName evidence="2">Uncharacterized protein</fullName>
    </submittedName>
</protein>
<evidence type="ECO:0000313" key="4">
    <source>
        <dbReference type="Proteomes" id="UP000051749"/>
    </source>
</evidence>
<reference evidence="2 4" key="1">
    <citation type="journal article" date="2015" name="Genome Announc.">
        <title>Expanding the biotechnology potential of lactobacilli through comparative genomics of 213 strains and associated genera.</title>
        <authorList>
            <person name="Sun Z."/>
            <person name="Harris H.M."/>
            <person name="McCann A."/>
            <person name="Guo C."/>
            <person name="Argimon S."/>
            <person name="Zhang W."/>
            <person name="Yang X."/>
            <person name="Jeffery I.B."/>
            <person name="Cooney J.C."/>
            <person name="Kagawa T.F."/>
            <person name="Liu W."/>
            <person name="Song Y."/>
            <person name="Salvetti E."/>
            <person name="Wrobel A."/>
            <person name="Rasinkangas P."/>
            <person name="Parkhill J."/>
            <person name="Rea M.C."/>
            <person name="O'Sullivan O."/>
            <person name="Ritari J."/>
            <person name="Douillard F.P."/>
            <person name="Paul Ross R."/>
            <person name="Yang R."/>
            <person name="Briner A.E."/>
            <person name="Felis G.E."/>
            <person name="de Vos W.M."/>
            <person name="Barrangou R."/>
            <person name="Klaenhammer T.R."/>
            <person name="Caufield P.W."/>
            <person name="Cui Y."/>
            <person name="Zhang H."/>
            <person name="O'Toole P.W."/>
        </authorList>
    </citation>
    <scope>NUCLEOTIDE SEQUENCE [LARGE SCALE GENOMIC DNA]</scope>
    <source>
        <strain evidence="2 4">DSM 22301</strain>
    </source>
</reference>
<dbReference type="Proteomes" id="UP000182818">
    <property type="component" value="Unassembled WGS sequence"/>
</dbReference>
<evidence type="ECO:0000256" key="1">
    <source>
        <dbReference type="SAM" id="Phobius"/>
    </source>
</evidence>
<dbReference type="Proteomes" id="UP000051749">
    <property type="component" value="Unassembled WGS sequence"/>
</dbReference>
<keyword evidence="1" id="KW-1133">Transmembrane helix</keyword>
<evidence type="ECO:0000313" key="2">
    <source>
        <dbReference type="EMBL" id="KRN82185.1"/>
    </source>
</evidence>
<proteinExistence type="predicted"/>
<dbReference type="AlphaFoldDB" id="A0A0R2JY99"/>
<sequence length="137" mass="16004">MRKILKKYLIPIVLGAVYFGIVFLFIHVGKVSGISYKISQYDVLNLLNYLFLFPKAYLIVNEHYKQTHTIHKDKSNMRKAFEKNGESFAQMQYAPAWSSHGGNDFLFEVIVQFFIYLLTYLVAVLILAVHYVKKAFR</sequence>
<keyword evidence="1" id="KW-0472">Membrane</keyword>
<dbReference type="EMBL" id="FOGK01000012">
    <property type="protein sequence ID" value="SER66432.1"/>
    <property type="molecule type" value="Genomic_DNA"/>
</dbReference>
<keyword evidence="5" id="KW-1185">Reference proteome</keyword>
<gene>
    <name evidence="2" type="ORF">IV87_GL000420</name>
    <name evidence="3" type="ORF">SAMN04487973_11254</name>
</gene>
<feature type="transmembrane region" description="Helical" evidence="1">
    <location>
        <begin position="109"/>
        <end position="132"/>
    </location>
</feature>
<organism evidence="2 4">
    <name type="scientific">Pediococcus ethanolidurans</name>
    <dbReference type="NCBI Taxonomy" id="319653"/>
    <lineage>
        <taxon>Bacteria</taxon>
        <taxon>Bacillati</taxon>
        <taxon>Bacillota</taxon>
        <taxon>Bacilli</taxon>
        <taxon>Lactobacillales</taxon>
        <taxon>Lactobacillaceae</taxon>
        <taxon>Pediococcus</taxon>
    </lineage>
</organism>
<dbReference type="PATRIC" id="fig|319653.3.peg.430"/>
<accession>A0A0R2JY99</accession>
<reference evidence="3 5" key="2">
    <citation type="submission" date="2016-10" db="EMBL/GenBank/DDBJ databases">
        <authorList>
            <person name="Varghese N."/>
            <person name="Submissions S."/>
        </authorList>
    </citation>
    <scope>NUCLEOTIDE SEQUENCE [LARGE SCALE GENOMIC DNA]</scope>
    <source>
        <strain evidence="3 5">CGMCC 1.3889</strain>
    </source>
</reference>
<evidence type="ECO:0000313" key="5">
    <source>
        <dbReference type="Proteomes" id="UP000182818"/>
    </source>
</evidence>
<name>A0A0R2JY99_9LACO</name>
<keyword evidence="1" id="KW-0812">Transmembrane</keyword>
<feature type="transmembrane region" description="Helical" evidence="1">
    <location>
        <begin position="9"/>
        <end position="28"/>
    </location>
</feature>
<evidence type="ECO:0000313" key="3">
    <source>
        <dbReference type="EMBL" id="SER66432.1"/>
    </source>
</evidence>
<comment type="caution">
    <text evidence="2">The sequence shown here is derived from an EMBL/GenBank/DDBJ whole genome shotgun (WGS) entry which is preliminary data.</text>
</comment>
<dbReference type="EMBL" id="JQBY01000013">
    <property type="protein sequence ID" value="KRN82185.1"/>
    <property type="molecule type" value="Genomic_DNA"/>
</dbReference>